<evidence type="ECO:0000313" key="2">
    <source>
        <dbReference type="EMBL" id="ABO93939.1"/>
    </source>
</evidence>
<dbReference type="OrthoDB" id="10636990at2759"/>
<dbReference type="GeneID" id="4999963"/>
<dbReference type="RefSeq" id="XP_001415647.1">
    <property type="nucleotide sequence ID" value="XM_001415610.1"/>
</dbReference>
<organism evidence="2 3">
    <name type="scientific">Ostreococcus lucimarinus (strain CCE9901)</name>
    <dbReference type="NCBI Taxonomy" id="436017"/>
    <lineage>
        <taxon>Eukaryota</taxon>
        <taxon>Viridiplantae</taxon>
        <taxon>Chlorophyta</taxon>
        <taxon>Mamiellophyceae</taxon>
        <taxon>Mamiellales</taxon>
        <taxon>Bathycoccaceae</taxon>
        <taxon>Ostreococcus</taxon>
    </lineage>
</organism>
<protein>
    <recommendedName>
        <fullName evidence="1">DUF6817 domain-containing protein</fullName>
    </recommendedName>
</protein>
<proteinExistence type="predicted"/>
<dbReference type="KEGG" id="olu:OSTLU_13969"/>
<dbReference type="HOGENOM" id="CLU_901355_0_0_1"/>
<reference evidence="2 3" key="1">
    <citation type="journal article" date="2007" name="Proc. Natl. Acad. Sci. U.S.A.">
        <title>The tiny eukaryote Ostreococcus provides genomic insights into the paradox of plankton speciation.</title>
        <authorList>
            <person name="Palenik B."/>
            <person name="Grimwood J."/>
            <person name="Aerts A."/>
            <person name="Rouze P."/>
            <person name="Salamov A."/>
            <person name="Putnam N."/>
            <person name="Dupont C."/>
            <person name="Jorgensen R."/>
            <person name="Derelle E."/>
            <person name="Rombauts S."/>
            <person name="Zhou K."/>
            <person name="Otillar R."/>
            <person name="Merchant S.S."/>
            <person name="Podell S."/>
            <person name="Gaasterland T."/>
            <person name="Napoli C."/>
            <person name="Gendler K."/>
            <person name="Manuell A."/>
            <person name="Tai V."/>
            <person name="Vallon O."/>
            <person name="Piganeau G."/>
            <person name="Jancek S."/>
            <person name="Heijde M."/>
            <person name="Jabbari K."/>
            <person name="Bowler C."/>
            <person name="Lohr M."/>
            <person name="Robbens S."/>
            <person name="Werner G."/>
            <person name="Dubchak I."/>
            <person name="Pazour G.J."/>
            <person name="Ren Q."/>
            <person name="Paulsen I."/>
            <person name="Delwiche C."/>
            <person name="Schmutz J."/>
            <person name="Rokhsar D."/>
            <person name="Van de Peer Y."/>
            <person name="Moreau H."/>
            <person name="Grigoriev I.V."/>
        </authorList>
    </citation>
    <scope>NUCLEOTIDE SEQUENCE [LARGE SCALE GENOMIC DNA]</scope>
    <source>
        <strain evidence="2 3">CCE9901</strain>
    </source>
</reference>
<evidence type="ECO:0000259" key="1">
    <source>
        <dbReference type="Pfam" id="PF20680"/>
    </source>
</evidence>
<dbReference type="Pfam" id="PF20680">
    <property type="entry name" value="DUF6817"/>
    <property type="match status" value="1"/>
</dbReference>
<name>A4RRY5_OSTLU</name>
<dbReference type="Proteomes" id="UP000001568">
    <property type="component" value="Chromosome 1"/>
</dbReference>
<evidence type="ECO:0000313" key="3">
    <source>
        <dbReference type="Proteomes" id="UP000001568"/>
    </source>
</evidence>
<gene>
    <name evidence="2" type="ORF">OSTLU_13969</name>
</gene>
<dbReference type="EMBL" id="CP000581">
    <property type="protein sequence ID" value="ABO93939.1"/>
    <property type="molecule type" value="Genomic_DNA"/>
</dbReference>
<accession>A4RRY5</accession>
<dbReference type="Gramene" id="ABO93939">
    <property type="protein sequence ID" value="ABO93939"/>
    <property type="gene ID" value="OSTLU_13969"/>
</dbReference>
<dbReference type="AlphaFoldDB" id="A4RRY5"/>
<keyword evidence="3" id="KW-1185">Reference proteome</keyword>
<dbReference type="InterPro" id="IPR049202">
    <property type="entry name" value="DUF6817"/>
</dbReference>
<dbReference type="OMA" id="DAWCAFR"/>
<sequence length="309" mass="33922">MASSERALATPSWRAVSRAVAARAMWYALDAPCAWSLGAEDARAARWDEDEATTSRMVDEDDLDDDGALLRLREARATKLTHVRGSFDAHLVDVRDWLARFGAPRSVARAGLGHAAYGSELFPCAVASFGAHRSMFRAVCGRASERLMFLYATCSQRKFYRWALTRAGAFDRETAAVNFYTGETTRALSGFEIASLALIHAADILSVQTPGRAVNTATAFAMCLVASAAATFREETRDGDADASLVDFADALENDVLDDILKAMVATSERKSKSAWRELREEAMARARHRLRRTRIDAVMVMRATGVLN</sequence>
<feature type="domain" description="DUF6817" evidence="1">
    <location>
        <begin position="72"/>
        <end position="155"/>
    </location>
</feature>